<comment type="caution">
    <text evidence="1">The sequence shown here is derived from an EMBL/GenBank/DDBJ whole genome shotgun (WGS) entry which is preliminary data.</text>
</comment>
<accession>A0A4U8UP71</accession>
<dbReference type="AlphaFoldDB" id="A0A4U8UP71"/>
<organism evidence="1 2">
    <name type="scientific">Steinernema carpocapsae</name>
    <name type="common">Entomopathogenic nematode</name>
    <dbReference type="NCBI Taxonomy" id="34508"/>
    <lineage>
        <taxon>Eukaryota</taxon>
        <taxon>Metazoa</taxon>
        <taxon>Ecdysozoa</taxon>
        <taxon>Nematoda</taxon>
        <taxon>Chromadorea</taxon>
        <taxon>Rhabditida</taxon>
        <taxon>Tylenchina</taxon>
        <taxon>Panagrolaimomorpha</taxon>
        <taxon>Strongyloidoidea</taxon>
        <taxon>Steinernematidae</taxon>
        <taxon>Steinernema</taxon>
    </lineage>
</organism>
<dbReference type="EMBL" id="AZBU02000001">
    <property type="protein sequence ID" value="TMS34950.1"/>
    <property type="molecule type" value="Genomic_DNA"/>
</dbReference>
<reference evidence="1 2" key="2">
    <citation type="journal article" date="2019" name="G3 (Bethesda)">
        <title>Hybrid Assembly of the Genome of the Entomopathogenic Nematode Steinernema carpocapsae Identifies the X-Chromosome.</title>
        <authorList>
            <person name="Serra L."/>
            <person name="Macchietto M."/>
            <person name="Macias-Munoz A."/>
            <person name="McGill C.J."/>
            <person name="Rodriguez I.M."/>
            <person name="Rodriguez B."/>
            <person name="Murad R."/>
            <person name="Mortazavi A."/>
        </authorList>
    </citation>
    <scope>NUCLEOTIDE SEQUENCE [LARGE SCALE GENOMIC DNA]</scope>
    <source>
        <strain evidence="1 2">ALL</strain>
    </source>
</reference>
<reference evidence="1 2" key="1">
    <citation type="journal article" date="2015" name="Genome Biol.">
        <title>Comparative genomics of Steinernema reveals deeply conserved gene regulatory networks.</title>
        <authorList>
            <person name="Dillman A.R."/>
            <person name="Macchietto M."/>
            <person name="Porter C.F."/>
            <person name="Rogers A."/>
            <person name="Williams B."/>
            <person name="Antoshechkin I."/>
            <person name="Lee M.M."/>
            <person name="Goodwin Z."/>
            <person name="Lu X."/>
            <person name="Lewis E.E."/>
            <person name="Goodrich-Blair H."/>
            <person name="Stock S.P."/>
            <person name="Adams B.J."/>
            <person name="Sternberg P.W."/>
            <person name="Mortazavi A."/>
        </authorList>
    </citation>
    <scope>NUCLEOTIDE SEQUENCE [LARGE SCALE GENOMIC DNA]</scope>
    <source>
        <strain evidence="1 2">ALL</strain>
    </source>
</reference>
<gene>
    <name evidence="1" type="ORF">L596_002443</name>
</gene>
<name>A0A4U8UP71_STECR</name>
<proteinExistence type="predicted"/>
<evidence type="ECO:0000313" key="1">
    <source>
        <dbReference type="EMBL" id="TMS34950.1"/>
    </source>
</evidence>
<protein>
    <submittedName>
        <fullName evidence="1">Uncharacterized protein</fullName>
    </submittedName>
</protein>
<keyword evidence="2" id="KW-1185">Reference proteome</keyword>
<dbReference type="Proteomes" id="UP000298663">
    <property type="component" value="Unassembled WGS sequence"/>
</dbReference>
<evidence type="ECO:0000313" key="2">
    <source>
        <dbReference type="Proteomes" id="UP000298663"/>
    </source>
</evidence>
<sequence>MTCKEEAIGAEGGVIAPNFVFVEVAPDPRSVQAIFGQSSPPPITLISRHPKSVHICVLKGGQLIAEGIRGGK</sequence>